<reference evidence="1" key="5">
    <citation type="submission" date="2025-09" db="UniProtKB">
        <authorList>
            <consortium name="Ensembl"/>
        </authorList>
    </citation>
    <scope>IDENTIFICATION</scope>
</reference>
<dbReference type="OrthoDB" id="27923at2759"/>
<dbReference type="Proteomes" id="UP000005640">
    <property type="component" value="Chromosome 7"/>
</dbReference>
<dbReference type="Gene3D" id="3.30.450.50">
    <property type="entry name" value="Longin domain"/>
    <property type="match status" value="1"/>
</dbReference>
<keyword evidence="3 4" id="KW-1267">Proteomics identification</keyword>
<dbReference type="OpenTargets" id="ENSG00000106636"/>
<dbReference type="GeneTree" id="ENSGT00390000015164"/>
<accession>A0A7I2V3S2</accession>
<reference evidence="1 2" key="2">
    <citation type="journal article" date="2003" name="Nature">
        <title>The DNA sequence of human chromosome 7.</title>
        <authorList>
            <person name="Hillier L.W."/>
            <person name="Fulton R.S."/>
            <person name="Fulton L.A."/>
            <person name="Graves T.A."/>
            <person name="Pepin K.H."/>
            <person name="Wagner-McPherson C."/>
            <person name="Layman D."/>
            <person name="Maas J."/>
            <person name="Jaeger S."/>
            <person name="Walker R."/>
            <person name="Wylie K."/>
            <person name="Sekhon M."/>
            <person name="Becker M.C."/>
            <person name="O'Laughlin M.D."/>
            <person name="Schaller M.E."/>
            <person name="Fewell G.A."/>
            <person name="Delehaunty K.D."/>
            <person name="Miner T.L."/>
            <person name="Nash W.E."/>
            <person name="Cordes M."/>
            <person name="Du H."/>
            <person name="Sun H."/>
            <person name="Edwards J."/>
            <person name="Bradshaw-Cordum H."/>
            <person name="Ali J."/>
            <person name="Andrews S."/>
            <person name="Isak A."/>
            <person name="Vanbrunt A."/>
            <person name="Nguyen C."/>
            <person name="Du F."/>
            <person name="Lamar B."/>
            <person name="Courtney L."/>
            <person name="Kalicki J."/>
            <person name="Ozersky P."/>
            <person name="Bielicki L."/>
            <person name="Scott K."/>
            <person name="Holmes A."/>
            <person name="Harkins R."/>
            <person name="Harris A."/>
            <person name="Strong C.M."/>
            <person name="Hou S."/>
            <person name="Tomlinson C."/>
            <person name="Dauphin-Kohlberg S."/>
            <person name="Kozlowicz-Reilly A."/>
            <person name="Leonard S."/>
            <person name="Rohlfing T."/>
            <person name="Rock S.M."/>
            <person name="Tin-Wollam A.M."/>
            <person name="Abbott A."/>
            <person name="Minx P."/>
            <person name="Maupin R."/>
            <person name="Strowmatt C."/>
            <person name="Latreille P."/>
            <person name="Miller N."/>
            <person name="Johnson D."/>
            <person name="Murray J."/>
            <person name="Woessner J.P."/>
            <person name="Wendl M.C."/>
            <person name="Yang S.P."/>
            <person name="Schultz B.R."/>
            <person name="Wallis J.W."/>
            <person name="Spieth J."/>
            <person name="Bieri T.A."/>
            <person name="Nelson J.O."/>
            <person name="Berkowicz N."/>
            <person name="Wohldmann P.E."/>
            <person name="Cook L.L."/>
            <person name="Hickenbotham M.T."/>
            <person name="Eldred J."/>
            <person name="Williams D."/>
            <person name="Bedell J.A."/>
            <person name="Mardis E.R."/>
            <person name="Clifton S.W."/>
            <person name="Chissoe S.L."/>
            <person name="Marra M.A."/>
            <person name="Raymond C."/>
            <person name="Haugen E."/>
            <person name="Gillett W."/>
            <person name="Zhou Y."/>
            <person name="James R."/>
            <person name="Phelps K."/>
            <person name="Iadanoto S."/>
            <person name="Bubb K."/>
            <person name="Simms E."/>
            <person name="Levy R."/>
            <person name="Clendenning J."/>
            <person name="Kaul R."/>
            <person name="Kent W.J."/>
            <person name="Furey T.S."/>
            <person name="Baertsch R.A."/>
            <person name="Brent M.R."/>
            <person name="Keibler E."/>
            <person name="Flicek P."/>
            <person name="Bork P."/>
            <person name="Suyama M."/>
            <person name="Bailey J.A."/>
            <person name="Portnoy M.E."/>
            <person name="Torrents D."/>
            <person name="Chinwalla A.T."/>
            <person name="Gish W.R."/>
            <person name="Eddy S.R."/>
            <person name="McPherson J.D."/>
            <person name="Olson M.V."/>
            <person name="Eichler E.E."/>
            <person name="Green E.D."/>
            <person name="Waterston R.H."/>
            <person name="Wilson R.K."/>
        </authorList>
    </citation>
    <scope>NUCLEOTIDE SEQUENCE [LARGE SCALE GENOMIC DNA]</scope>
</reference>
<keyword evidence="2" id="KW-1185">Reference proteome</keyword>
<dbReference type="AlphaFoldDB" id="A0A7I2V3S2"/>
<dbReference type="GO" id="GO:0005737">
    <property type="term" value="C:cytoplasm"/>
    <property type="evidence" value="ECO:0007669"/>
    <property type="project" value="UniProtKB-ARBA"/>
</dbReference>
<organism evidence="1 2">
    <name type="scientific">Homo sapiens</name>
    <name type="common">Human</name>
    <dbReference type="NCBI Taxonomy" id="9606"/>
    <lineage>
        <taxon>Eukaryota</taxon>
        <taxon>Metazoa</taxon>
        <taxon>Chordata</taxon>
        <taxon>Craniata</taxon>
        <taxon>Vertebrata</taxon>
        <taxon>Euteleostomi</taxon>
        <taxon>Mammalia</taxon>
        <taxon>Eutheria</taxon>
        <taxon>Euarchontoglires</taxon>
        <taxon>Primates</taxon>
        <taxon>Haplorrhini</taxon>
        <taxon>Catarrhini</taxon>
        <taxon>Hominidae</taxon>
        <taxon>Homo</taxon>
    </lineage>
</organism>
<evidence type="ECO:0000313" key="2">
    <source>
        <dbReference type="Proteomes" id="UP000005640"/>
    </source>
</evidence>
<evidence type="ECO:0007829" key="3">
    <source>
        <dbReference type="PeptideAtlas" id="A0A7I2V3S2"/>
    </source>
</evidence>
<dbReference type="SUPFAM" id="SSF64356">
    <property type="entry name" value="SNARE-like"/>
    <property type="match status" value="1"/>
</dbReference>
<name>A0A7I2V3S2_HUMAN</name>
<dbReference type="Ensembl" id="ENST00000677436.1">
    <property type="protein sequence ID" value="ENSP00000503560.1"/>
    <property type="gene ID" value="ENSG00000106636.10"/>
</dbReference>
<reference evidence="1 2" key="3">
    <citation type="journal article" date="2004" name="Nature">
        <title>Finishing the euchromatic sequence of the human genome.</title>
        <authorList>
            <consortium name="International Human Genome Sequencing Consortium"/>
        </authorList>
    </citation>
    <scope>NUCLEOTIDE SEQUENCE [LARGE SCALE GENOMIC DNA]</scope>
</reference>
<reference evidence="1 2" key="1">
    <citation type="journal article" date="2001" name="Nature">
        <title>Initial sequencing and analysis of the human genome.</title>
        <authorList>
            <consortium name="International Human Genome Sequencing Consortium"/>
            <person name="Lander E.S."/>
            <person name="Linton L.M."/>
            <person name="Birren B."/>
            <person name="Nusbaum C."/>
            <person name="Zody M.C."/>
            <person name="Baldwin J."/>
            <person name="Devon K."/>
            <person name="Dewar K."/>
            <person name="Doyle M."/>
            <person name="FitzHugh W."/>
            <person name="Funke R."/>
            <person name="Gage D."/>
            <person name="Harris K."/>
            <person name="Heaford A."/>
            <person name="Howland J."/>
            <person name="Kann L."/>
            <person name="Lehoczky J."/>
            <person name="LeVine R."/>
            <person name="McEwan P."/>
            <person name="McKernan K."/>
            <person name="Meldrim J."/>
            <person name="Mesirov J.P."/>
            <person name="Miranda C."/>
            <person name="Morris W."/>
            <person name="Naylor J."/>
            <person name="Raymond C."/>
            <person name="Rosetti M."/>
            <person name="Santos R."/>
            <person name="Sheridan A."/>
            <person name="Sougnez C."/>
            <person name="Stange-Thomann N."/>
            <person name="Stojanovic N."/>
            <person name="Subramanian A."/>
            <person name="Wyman D."/>
            <person name="Rogers J."/>
            <person name="Sulston J."/>
            <person name="Ainscough R."/>
            <person name="Beck S."/>
            <person name="Bentley D."/>
            <person name="Burton J."/>
            <person name="Clee C."/>
            <person name="Carter N."/>
            <person name="Coulson A."/>
            <person name="Deadman R."/>
            <person name="Deloukas P."/>
            <person name="Dunham A."/>
            <person name="Dunham I."/>
            <person name="Durbin R."/>
            <person name="French L."/>
            <person name="Grafham D."/>
            <person name="Gregory S."/>
            <person name="Hubbard T."/>
            <person name="Humphray S."/>
            <person name="Hunt A."/>
            <person name="Jones M."/>
            <person name="Lloyd C."/>
            <person name="McMurray A."/>
            <person name="Matthews L."/>
            <person name="Mercer S."/>
            <person name="Milne S."/>
            <person name="Mullikin J.C."/>
            <person name="Mungall A."/>
            <person name="Plumb R."/>
            <person name="Ross M."/>
            <person name="Shownkeen R."/>
            <person name="Sims S."/>
            <person name="Waterston R.H."/>
            <person name="Wilson R.K."/>
            <person name="Hillier L.W."/>
            <person name="McPherson J.D."/>
            <person name="Marra M.A."/>
            <person name="Mardis E.R."/>
            <person name="Fulton L.A."/>
            <person name="Chinwalla A.T."/>
            <person name="Pepin K.H."/>
            <person name="Gish W.R."/>
            <person name="Chissoe S.L."/>
            <person name="Wendl M.C."/>
            <person name="Delehaunty K.D."/>
            <person name="Miner T.L."/>
            <person name="Delehaunty A."/>
            <person name="Kramer J.B."/>
            <person name="Cook L.L."/>
            <person name="Fulton R.S."/>
            <person name="Johnson D.L."/>
            <person name="Minx P.J."/>
            <person name="Clifton S.W."/>
            <person name="Hawkins T."/>
            <person name="Branscomb E."/>
            <person name="Predki P."/>
            <person name="Richardson P."/>
            <person name="Wenning S."/>
            <person name="Slezak T."/>
            <person name="Doggett N."/>
            <person name="Cheng J.F."/>
            <person name="Olsen A."/>
            <person name="Lucas S."/>
            <person name="Elkin C."/>
            <person name="Uberbacher E."/>
            <person name="Frazier M."/>
            <person name="Gibbs R.A."/>
            <person name="Muzny D.M."/>
            <person name="Scherer S.E."/>
            <person name="Bouck J.B."/>
            <person name="Sodergren E.J."/>
            <person name="Worley K.C."/>
            <person name="Rives C.M."/>
            <person name="Gorrell J.H."/>
            <person name="Metzker M.L."/>
            <person name="Naylor S.L."/>
            <person name="Kucherlapati R.S."/>
            <person name="Nelson D.L."/>
            <person name="Weinstock G.M."/>
            <person name="Sakaki Y."/>
            <person name="Fujiyama A."/>
            <person name="Hattori M."/>
            <person name="Yada T."/>
            <person name="Toyoda A."/>
            <person name="Itoh T."/>
            <person name="Kawagoe C."/>
            <person name="Watanabe H."/>
            <person name="Totoki Y."/>
            <person name="Taylor T."/>
            <person name="Weissenbach J."/>
            <person name="Heilig R."/>
            <person name="Saurin W."/>
            <person name="Artiguenave F."/>
            <person name="Brottier P."/>
            <person name="Bruls T."/>
            <person name="Pelletier E."/>
            <person name="Robert C."/>
            <person name="Wincker P."/>
            <person name="Smith D.R."/>
            <person name="Doucette-Stamm L."/>
            <person name="Rubenfield M."/>
            <person name="Weinstock K."/>
            <person name="Lee H.M."/>
            <person name="Dubois J."/>
            <person name="Rosenthal A."/>
            <person name="Platzer M."/>
            <person name="Nyakatura G."/>
            <person name="Taudien S."/>
            <person name="Rump A."/>
            <person name="Yang H."/>
            <person name="Yu J."/>
            <person name="Wang J."/>
            <person name="Huang G."/>
            <person name="Gu J."/>
            <person name="Hood L."/>
            <person name="Rowen L."/>
            <person name="Madan A."/>
            <person name="Qin S."/>
            <person name="Davis R.W."/>
            <person name="Federspiel N.A."/>
            <person name="Abola A.P."/>
            <person name="Proctor M.J."/>
            <person name="Myers R.M."/>
            <person name="Schmutz J."/>
            <person name="Dickson M."/>
            <person name="Grimwood J."/>
            <person name="Cox D.R."/>
            <person name="Olson M.V."/>
            <person name="Kaul R."/>
            <person name="Raymond C."/>
            <person name="Shimizu N."/>
            <person name="Kawasaki K."/>
            <person name="Minoshima S."/>
            <person name="Evans G.A."/>
            <person name="Athanasiou M."/>
            <person name="Schultz R."/>
            <person name="Roe B.A."/>
            <person name="Chen F."/>
            <person name="Pan H."/>
            <person name="Ramser J."/>
            <person name="Lehrach H."/>
            <person name="Reinhardt R."/>
            <person name="McCombie W.R."/>
            <person name="de la Bastide M."/>
            <person name="Dedhia N."/>
            <person name="Blocker H."/>
            <person name="Hornischer K."/>
            <person name="Nordsiek G."/>
            <person name="Agarwala R."/>
            <person name="Aravind L."/>
            <person name="Bailey J.A."/>
            <person name="Bateman A."/>
            <person name="Batzoglou S."/>
            <person name="Birney E."/>
            <person name="Bork P."/>
            <person name="Brown D.G."/>
            <person name="Burge C.B."/>
            <person name="Cerutti L."/>
            <person name="Chen H.C."/>
            <person name="Church D."/>
            <person name="Clamp M."/>
            <person name="Copley R.R."/>
            <person name="Doerks T."/>
            <person name="Eddy S.R."/>
            <person name="Eichler E.E."/>
            <person name="Furey T.S."/>
            <person name="Galagan J."/>
            <person name="Gilbert J.G."/>
            <person name="Harmon C."/>
            <person name="Hayashizaki Y."/>
            <person name="Haussler D."/>
            <person name="Hermjakob H."/>
            <person name="Hokamp K."/>
            <person name="Jang W."/>
            <person name="Johnson L.S."/>
            <person name="Jones T.A."/>
            <person name="Kasif S."/>
            <person name="Kaspryzk A."/>
            <person name="Kennedy S."/>
            <person name="Kent W.J."/>
            <person name="Kitts P."/>
            <person name="Koonin E.V."/>
            <person name="Korf I."/>
            <person name="Kulp D."/>
            <person name="Lancet D."/>
            <person name="Lowe T.M."/>
            <person name="McLysaght A."/>
            <person name="Mikkelsen T."/>
            <person name="Moran J.V."/>
            <person name="Mulder N."/>
            <person name="Pollara V.J."/>
            <person name="Ponting C.P."/>
            <person name="Schuler G."/>
            <person name="Schultz J."/>
            <person name="Slater G."/>
            <person name="Smit A.F."/>
            <person name="Stupka E."/>
            <person name="Szustakowski J."/>
            <person name="Thierry-Mieg D."/>
            <person name="Thierry-Mieg J."/>
            <person name="Wagner L."/>
            <person name="Wallis J."/>
            <person name="Wheeler R."/>
            <person name="Williams A."/>
            <person name="Wolf Y.I."/>
            <person name="Wolfe K.H."/>
            <person name="Yang S.P."/>
            <person name="Yeh R.F."/>
            <person name="Collins F."/>
            <person name="Guyer M.S."/>
            <person name="Peterson J."/>
            <person name="Felsenfeld A."/>
            <person name="Wetterstrand K.A."/>
            <person name="Patrinos A."/>
            <person name="Morgan M.J."/>
            <person name="de Jong P."/>
            <person name="Catanese J.J."/>
            <person name="Osoegawa K."/>
            <person name="Shizuya H."/>
            <person name="Choi S."/>
            <person name="Chen Y.J."/>
        </authorList>
    </citation>
    <scope>NUCLEOTIDE SEQUENCE [LARGE SCALE GENOMIC DNA]</scope>
</reference>
<dbReference type="Ensembl" id="ENST00000677436.1">
    <property type="protein sequence ID" value="ENSP00000503560.1"/>
    <property type="gene ID" value="ENSG00000106636.9"/>
</dbReference>
<dbReference type="InterPro" id="IPR011012">
    <property type="entry name" value="Longin-like_dom_sf"/>
</dbReference>
<evidence type="ECO:0007829" key="4">
    <source>
        <dbReference type="ProteomicsDB" id="A0A7I2V3S2"/>
    </source>
</evidence>
<dbReference type="EMBL" id="AC006454">
    <property type="status" value="NOT_ANNOTATED_CDS"/>
    <property type="molecule type" value="Genomic_DNA"/>
</dbReference>
<gene>
    <name evidence="1" type="primary">YKT6</name>
</gene>
<dbReference type="Bgee" id="ENSG00000106636">
    <property type="expression patterns" value="Expressed in stromal cell of endometrium and 191 other cell types or tissues"/>
</dbReference>
<reference evidence="1" key="4">
    <citation type="submission" date="2025-08" db="UniProtKB">
        <authorList>
            <consortium name="Ensembl"/>
        </authorList>
    </citation>
    <scope>IDENTIFICATION</scope>
</reference>
<evidence type="ECO:0000313" key="1">
    <source>
        <dbReference type="Ensembl" id="ENSP00000503560.1"/>
    </source>
</evidence>
<dbReference type="SMR" id="A0A7I2V3S2"/>
<proteinExistence type="evidence at protein level"/>
<protein>
    <submittedName>
        <fullName evidence="1">YKT6 v-SNARE homolog</fullName>
    </submittedName>
</protein>
<sequence>MKLYSLSVLYKGEAKVVLLKAAYDVSSFSFFQRSRNS</sequence>
<dbReference type="HGNC" id="HGNC:16959">
    <property type="gene designation" value="YKT6"/>
</dbReference>